<dbReference type="GO" id="GO:0061630">
    <property type="term" value="F:ubiquitin protein ligase activity"/>
    <property type="evidence" value="ECO:0007669"/>
    <property type="project" value="TreeGrafter"/>
</dbReference>
<dbReference type="Proteomes" id="UP000617340">
    <property type="component" value="Unassembled WGS sequence"/>
</dbReference>
<dbReference type="InterPro" id="IPR011016">
    <property type="entry name" value="Znf_RING-CH"/>
</dbReference>
<feature type="domain" description="RING-type" evidence="7">
    <location>
        <begin position="5"/>
        <end position="46"/>
    </location>
</feature>
<dbReference type="Pfam" id="PF13639">
    <property type="entry name" value="zf-RING_2"/>
    <property type="match status" value="1"/>
</dbReference>
<dbReference type="GO" id="GO:0008270">
    <property type="term" value="F:zinc ion binding"/>
    <property type="evidence" value="ECO:0007669"/>
    <property type="project" value="UniProtKB-KW"/>
</dbReference>
<dbReference type="PANTHER" id="PTHR46569">
    <property type="entry name" value="E3 UBIQUITIN-PROTEIN LIGASE TRAIP"/>
    <property type="match status" value="1"/>
</dbReference>
<evidence type="ECO:0000256" key="5">
    <source>
        <dbReference type="SAM" id="Coils"/>
    </source>
</evidence>
<evidence type="ECO:0000259" key="7">
    <source>
        <dbReference type="PROSITE" id="PS50089"/>
    </source>
</evidence>
<keyword evidence="1" id="KW-0479">Metal-binding</keyword>
<sequence length="432" mass="49584">MNILCVICSDLLTKPDDIFYTRCGHVFHFECLTQWLERSKTCPQCRERVTHSRIHRLYVTVSNETTLESDSCTQDKLASLKFQILLKEKDINYFMSKNSNLEKQNAGLRREVRKLESETNEKNSAIYALKEQTKYFKEQLLEYESAKKEIAQLKRKLEELRNIQMLLDAPMGDVKDIVGRDKDPATLLTYISVMKKETISNLRKIKCLKIKVKNLQDEHARLTMTSDGLPRCYSDNRLLREFTYYKNEKLALQARVNELEKILGIAESSDHVATGIPQNVKGRDEVTQERSSAGAASKRSVARKRTHTSSSATTRNKEHIVSKSNVERNDAPPSLVETLDDESSENDSKLKNADSDISIVLKKTRSSRMHEETNDKDDMHFNNSIESVLHKCKQADTSTNAVSKAPKEKDVRVGREKPSKMKHQKRDVIDLT</sequence>
<dbReference type="SMART" id="SM00184">
    <property type="entry name" value="RING"/>
    <property type="match status" value="1"/>
</dbReference>
<comment type="caution">
    <text evidence="8">The sequence shown here is derived from an EMBL/GenBank/DDBJ whole genome shotgun (WGS) entry which is preliminary data.</text>
</comment>
<evidence type="ECO:0000313" key="9">
    <source>
        <dbReference type="Proteomes" id="UP000617340"/>
    </source>
</evidence>
<reference evidence="8" key="1">
    <citation type="journal article" date="2020" name="G3 (Bethesda)">
        <title>High-Quality Assemblies for Three Invasive Social Wasps from the &lt;i&gt;Vespula&lt;/i&gt; Genus.</title>
        <authorList>
            <person name="Harrop T.W.R."/>
            <person name="Guhlin J."/>
            <person name="McLaughlin G.M."/>
            <person name="Permina E."/>
            <person name="Stockwell P."/>
            <person name="Gilligan J."/>
            <person name="Le Lec M.F."/>
            <person name="Gruber M.A.M."/>
            <person name="Quinn O."/>
            <person name="Lovegrove M."/>
            <person name="Duncan E.J."/>
            <person name="Remnant E.J."/>
            <person name="Van Eeckhoven J."/>
            <person name="Graham B."/>
            <person name="Knapp R.A."/>
            <person name="Langford K.W."/>
            <person name="Kronenberg Z."/>
            <person name="Press M.O."/>
            <person name="Eacker S.M."/>
            <person name="Wilson-Rankin E.E."/>
            <person name="Purcell J."/>
            <person name="Lester P.J."/>
            <person name="Dearden P.K."/>
        </authorList>
    </citation>
    <scope>NUCLEOTIDE SEQUENCE</scope>
    <source>
        <strain evidence="8">Linc-1</strain>
    </source>
</reference>
<keyword evidence="2 4" id="KW-0863">Zinc-finger</keyword>
<dbReference type="PANTHER" id="PTHR46569:SF1">
    <property type="entry name" value="E3 UBIQUITIN-PROTEIN LIGASE RFWD3-RELATED"/>
    <property type="match status" value="1"/>
</dbReference>
<protein>
    <recommendedName>
        <fullName evidence="7">RING-type domain-containing protein</fullName>
    </recommendedName>
</protein>
<evidence type="ECO:0000256" key="3">
    <source>
        <dbReference type="ARBA" id="ARBA00022833"/>
    </source>
</evidence>
<name>A0A834JDK8_VESGE</name>
<evidence type="ECO:0000256" key="1">
    <source>
        <dbReference type="ARBA" id="ARBA00022723"/>
    </source>
</evidence>
<evidence type="ECO:0000256" key="6">
    <source>
        <dbReference type="SAM" id="MobiDB-lite"/>
    </source>
</evidence>
<dbReference type="SMART" id="SM00744">
    <property type="entry name" value="RINGv"/>
    <property type="match status" value="1"/>
</dbReference>
<dbReference type="CDD" id="cd16480">
    <property type="entry name" value="RING-H2_TRAIP"/>
    <property type="match status" value="1"/>
</dbReference>
<organism evidence="8 9">
    <name type="scientific">Vespula germanica</name>
    <name type="common">German yellow jacket</name>
    <name type="synonym">Paravespula germanica</name>
    <dbReference type="NCBI Taxonomy" id="30212"/>
    <lineage>
        <taxon>Eukaryota</taxon>
        <taxon>Metazoa</taxon>
        <taxon>Ecdysozoa</taxon>
        <taxon>Arthropoda</taxon>
        <taxon>Hexapoda</taxon>
        <taxon>Insecta</taxon>
        <taxon>Pterygota</taxon>
        <taxon>Neoptera</taxon>
        <taxon>Endopterygota</taxon>
        <taxon>Hymenoptera</taxon>
        <taxon>Apocrita</taxon>
        <taxon>Aculeata</taxon>
        <taxon>Vespoidea</taxon>
        <taxon>Vespidae</taxon>
        <taxon>Vespinae</taxon>
        <taxon>Vespula</taxon>
    </lineage>
</organism>
<dbReference type="InterPro" id="IPR013083">
    <property type="entry name" value="Znf_RING/FYVE/PHD"/>
</dbReference>
<feature type="region of interest" description="Disordered" evidence="6">
    <location>
        <begin position="275"/>
        <end position="352"/>
    </location>
</feature>
<dbReference type="EMBL" id="JACSDZ010000015">
    <property type="protein sequence ID" value="KAF7386526.1"/>
    <property type="molecule type" value="Genomic_DNA"/>
</dbReference>
<keyword evidence="3" id="KW-0862">Zinc</keyword>
<proteinExistence type="predicted"/>
<feature type="coiled-coil region" evidence="5">
    <location>
        <begin position="98"/>
        <end position="163"/>
    </location>
</feature>
<dbReference type="GO" id="GO:0016567">
    <property type="term" value="P:protein ubiquitination"/>
    <property type="evidence" value="ECO:0007669"/>
    <property type="project" value="TreeGrafter"/>
</dbReference>
<dbReference type="Gene3D" id="3.30.40.10">
    <property type="entry name" value="Zinc/RING finger domain, C3HC4 (zinc finger)"/>
    <property type="match status" value="1"/>
</dbReference>
<gene>
    <name evidence="8" type="ORF">HZH68_013658</name>
</gene>
<dbReference type="PROSITE" id="PS50089">
    <property type="entry name" value="ZF_RING_2"/>
    <property type="match status" value="1"/>
</dbReference>
<evidence type="ECO:0000313" key="8">
    <source>
        <dbReference type="EMBL" id="KAF7386526.1"/>
    </source>
</evidence>
<dbReference type="GO" id="GO:0005634">
    <property type="term" value="C:nucleus"/>
    <property type="evidence" value="ECO:0007669"/>
    <property type="project" value="TreeGrafter"/>
</dbReference>
<feature type="region of interest" description="Disordered" evidence="6">
    <location>
        <begin position="395"/>
        <end position="432"/>
    </location>
</feature>
<dbReference type="InterPro" id="IPR052639">
    <property type="entry name" value="TRAIP_ubiq-protein_ligase"/>
</dbReference>
<dbReference type="InterPro" id="IPR001841">
    <property type="entry name" value="Znf_RING"/>
</dbReference>
<evidence type="ECO:0000256" key="2">
    <source>
        <dbReference type="ARBA" id="ARBA00022771"/>
    </source>
</evidence>
<dbReference type="GO" id="GO:0090734">
    <property type="term" value="C:site of DNA damage"/>
    <property type="evidence" value="ECO:0007669"/>
    <property type="project" value="TreeGrafter"/>
</dbReference>
<keyword evidence="5" id="KW-0175">Coiled coil</keyword>
<feature type="compositionally biased region" description="Basic and acidic residues" evidence="6">
    <location>
        <begin position="405"/>
        <end position="419"/>
    </location>
</feature>
<dbReference type="AlphaFoldDB" id="A0A834JDK8"/>
<dbReference type="GO" id="GO:0031297">
    <property type="term" value="P:replication fork processing"/>
    <property type="evidence" value="ECO:0007669"/>
    <property type="project" value="TreeGrafter"/>
</dbReference>
<dbReference type="SUPFAM" id="SSF57850">
    <property type="entry name" value="RING/U-box"/>
    <property type="match status" value="1"/>
</dbReference>
<accession>A0A834JDK8</accession>
<evidence type="ECO:0000256" key="4">
    <source>
        <dbReference type="PROSITE-ProRule" id="PRU00175"/>
    </source>
</evidence>
<feature type="compositionally biased region" description="Basic and acidic residues" evidence="6">
    <location>
        <begin position="315"/>
        <end position="330"/>
    </location>
</feature>
<keyword evidence="9" id="KW-1185">Reference proteome</keyword>